<accession>A0A2U1ZR69</accession>
<dbReference type="Proteomes" id="UP000245166">
    <property type="component" value="Unassembled WGS sequence"/>
</dbReference>
<protein>
    <submittedName>
        <fullName evidence="1">Uncharacterized protein</fullName>
    </submittedName>
</protein>
<name>A0A2U1ZR69_9MICO</name>
<proteinExistence type="predicted"/>
<evidence type="ECO:0000313" key="1">
    <source>
        <dbReference type="EMBL" id="PWD49443.1"/>
    </source>
</evidence>
<keyword evidence="2" id="KW-1185">Reference proteome</keyword>
<sequence>MIVGWGTHIDRGSDRRPIVVWFDGLDLDVAIYGDRRRSEYHEWHDLSSIAVVLDEVEAVVVELLRRAQ</sequence>
<evidence type="ECO:0000313" key="2">
    <source>
        <dbReference type="Proteomes" id="UP000245166"/>
    </source>
</evidence>
<comment type="caution">
    <text evidence="1">The sequence shown here is derived from an EMBL/GenBank/DDBJ whole genome shotgun (WGS) entry which is preliminary data.</text>
</comment>
<gene>
    <name evidence="1" type="ORF">C8046_00630</name>
</gene>
<dbReference type="EMBL" id="PYHR01000002">
    <property type="protein sequence ID" value="PWD49443.1"/>
    <property type="molecule type" value="Genomic_DNA"/>
</dbReference>
<organism evidence="1 2">
    <name type="scientific">Serinibacter arcticus</name>
    <dbReference type="NCBI Taxonomy" id="1655435"/>
    <lineage>
        <taxon>Bacteria</taxon>
        <taxon>Bacillati</taxon>
        <taxon>Actinomycetota</taxon>
        <taxon>Actinomycetes</taxon>
        <taxon>Micrococcales</taxon>
        <taxon>Beutenbergiaceae</taxon>
        <taxon>Serinibacter</taxon>
    </lineage>
</organism>
<reference evidence="1 2" key="1">
    <citation type="submission" date="2018-03" db="EMBL/GenBank/DDBJ databases">
        <title>Genome assembly of novel Miniimonas species PCH200.</title>
        <authorList>
            <person name="Thakur V."/>
            <person name="Kumar V."/>
            <person name="Singh D."/>
        </authorList>
    </citation>
    <scope>NUCLEOTIDE SEQUENCE [LARGE SCALE GENOMIC DNA]</scope>
    <source>
        <strain evidence="1 2">PCH200</strain>
    </source>
</reference>
<dbReference type="AlphaFoldDB" id="A0A2U1ZR69"/>